<dbReference type="AlphaFoldDB" id="A0AAX6RVF3"/>
<dbReference type="GO" id="GO:0005886">
    <property type="term" value="C:plasma membrane"/>
    <property type="evidence" value="ECO:0007669"/>
    <property type="project" value="TreeGrafter"/>
</dbReference>
<name>A0AAX6RVF3_HETGA</name>
<evidence type="ECO:0000256" key="1">
    <source>
        <dbReference type="SAM" id="MobiDB-lite"/>
    </source>
</evidence>
<evidence type="ECO:0000313" key="3">
    <source>
        <dbReference type="RefSeq" id="XP_021100449.1"/>
    </source>
</evidence>
<dbReference type="PANTHER" id="PTHR47538">
    <property type="entry name" value="PERILIPIN 4"/>
    <property type="match status" value="1"/>
</dbReference>
<feature type="region of interest" description="Disordered" evidence="1">
    <location>
        <begin position="39"/>
        <end position="94"/>
    </location>
</feature>
<organism evidence="2 3">
    <name type="scientific">Heterocephalus glaber</name>
    <name type="common">Naked mole rat</name>
    <dbReference type="NCBI Taxonomy" id="10181"/>
    <lineage>
        <taxon>Eukaryota</taxon>
        <taxon>Metazoa</taxon>
        <taxon>Chordata</taxon>
        <taxon>Craniata</taxon>
        <taxon>Vertebrata</taxon>
        <taxon>Euteleostomi</taxon>
        <taxon>Mammalia</taxon>
        <taxon>Eutheria</taxon>
        <taxon>Euarchontoglires</taxon>
        <taxon>Glires</taxon>
        <taxon>Rodentia</taxon>
        <taxon>Hystricomorpha</taxon>
        <taxon>Bathyergidae</taxon>
        <taxon>Heterocephalus</taxon>
    </lineage>
</organism>
<sequence>MSAPEQGGQDPPKPKGKTLGSFFSSLPGFSSARNLVAGAHGAMKEARPAAAPTGPSGCEAQATTDPEAMARATEKLPQPSEKQMPRSKDAVSSGVTNMVDVAKGVVQGGLDTTRSALMGTKDAVAGGVMGVVGMAKGVVQGGLDTTKSVVMGTKDTVYTGLTGAVNVAKVG</sequence>
<dbReference type="PANTHER" id="PTHR47538:SF1">
    <property type="entry name" value="PERILIPIN-4"/>
    <property type="match status" value="1"/>
</dbReference>
<dbReference type="Proteomes" id="UP000694906">
    <property type="component" value="Unplaced"/>
</dbReference>
<gene>
    <name evidence="3" type="primary">LOC110343877</name>
</gene>
<proteinExistence type="predicted"/>
<feature type="region of interest" description="Disordered" evidence="1">
    <location>
        <begin position="1"/>
        <end position="24"/>
    </location>
</feature>
<accession>A0AAX6RVF3</accession>
<reference evidence="3" key="1">
    <citation type="submission" date="2025-08" db="UniProtKB">
        <authorList>
            <consortium name="RefSeq"/>
        </authorList>
    </citation>
    <scope>IDENTIFICATION</scope>
</reference>
<evidence type="ECO:0000313" key="2">
    <source>
        <dbReference type="Proteomes" id="UP000694906"/>
    </source>
</evidence>
<dbReference type="GeneID" id="110343877"/>
<keyword evidence="2" id="KW-1185">Reference proteome</keyword>
<dbReference type="RefSeq" id="XP_021100449.1">
    <property type="nucleotide sequence ID" value="XM_021244790.1"/>
</dbReference>
<protein>
    <submittedName>
        <fullName evidence="3">Perilipin-4-like</fullName>
    </submittedName>
</protein>